<keyword evidence="3" id="KW-1185">Reference proteome</keyword>
<reference evidence="2" key="1">
    <citation type="submission" date="2021-01" db="EMBL/GenBank/DDBJ databases">
        <authorList>
            <person name="Zhong Y.L."/>
        </authorList>
    </citation>
    <scope>NUCLEOTIDE SEQUENCE</scope>
    <source>
        <strain evidence="2">KCTC 23302</strain>
    </source>
</reference>
<evidence type="ECO:0000313" key="2">
    <source>
        <dbReference type="EMBL" id="MBL0682893.1"/>
    </source>
</evidence>
<dbReference type="PROSITE" id="PS51186">
    <property type="entry name" value="GNAT"/>
    <property type="match status" value="1"/>
</dbReference>
<protein>
    <submittedName>
        <fullName evidence="2">GNAT family N-acetyltransferase</fullName>
    </submittedName>
</protein>
<accession>A0A936ZQK6</accession>
<comment type="caution">
    <text evidence="2">The sequence shown here is derived from an EMBL/GenBank/DDBJ whole genome shotgun (WGS) entry which is preliminary data.</text>
</comment>
<dbReference type="GO" id="GO:0016747">
    <property type="term" value="F:acyltransferase activity, transferring groups other than amino-acyl groups"/>
    <property type="evidence" value="ECO:0007669"/>
    <property type="project" value="InterPro"/>
</dbReference>
<gene>
    <name evidence="2" type="ORF">JJQ60_05140</name>
</gene>
<dbReference type="CDD" id="cd04301">
    <property type="entry name" value="NAT_SF"/>
    <property type="match status" value="1"/>
</dbReference>
<dbReference type="InterPro" id="IPR016181">
    <property type="entry name" value="Acyl_CoA_acyltransferase"/>
</dbReference>
<dbReference type="SUPFAM" id="SSF55729">
    <property type="entry name" value="Acyl-CoA N-acyltransferases (Nat)"/>
    <property type="match status" value="1"/>
</dbReference>
<dbReference type="InterPro" id="IPR000182">
    <property type="entry name" value="GNAT_dom"/>
</dbReference>
<dbReference type="Proteomes" id="UP000651057">
    <property type="component" value="Unassembled WGS sequence"/>
</dbReference>
<evidence type="ECO:0000259" key="1">
    <source>
        <dbReference type="PROSITE" id="PS51186"/>
    </source>
</evidence>
<sequence length="275" mass="32721">MKIRRLDIIEFSVLMECFLKAFENYFVKMPTDHEYYRQRWEMAKVRLDLSYGMFYDEKLVGFIINAIDQRQNDIIAFNTGTGVLPEFRRQNIVHSIYQFAIPELRKHGVTKCQLEVIKENIVAIKAYKKIGFHCIKNYKCYNGDIILNDTLSSDVELKRVNTKYFDWNTLDQNTYSWDNHFNTISRGKYEYYAVLFNNTLDSYFVVNPLNRNLAQFNTLKNTTDNWTRLFAAIQSISKTIKINNVDESLTEKIDFLNKIKLKNTVNQYEMELYLN</sequence>
<feature type="domain" description="N-acetyltransferase" evidence="1">
    <location>
        <begin position="1"/>
        <end position="152"/>
    </location>
</feature>
<dbReference type="Gene3D" id="3.40.630.30">
    <property type="match status" value="1"/>
</dbReference>
<dbReference type="Pfam" id="PF00583">
    <property type="entry name" value="Acetyltransf_1"/>
    <property type="match status" value="1"/>
</dbReference>
<name>A0A936ZQK6_9FLAO</name>
<dbReference type="EMBL" id="JAERQJ010000002">
    <property type="protein sequence ID" value="MBL0682893.1"/>
    <property type="molecule type" value="Genomic_DNA"/>
</dbReference>
<evidence type="ECO:0000313" key="3">
    <source>
        <dbReference type="Proteomes" id="UP000651057"/>
    </source>
</evidence>
<proteinExistence type="predicted"/>
<organism evidence="2 3">
    <name type="scientific">Aquimarina mytili</name>
    <dbReference type="NCBI Taxonomy" id="874423"/>
    <lineage>
        <taxon>Bacteria</taxon>
        <taxon>Pseudomonadati</taxon>
        <taxon>Bacteroidota</taxon>
        <taxon>Flavobacteriia</taxon>
        <taxon>Flavobacteriales</taxon>
        <taxon>Flavobacteriaceae</taxon>
        <taxon>Aquimarina</taxon>
    </lineage>
</organism>
<dbReference type="AlphaFoldDB" id="A0A936ZQK6"/>
<dbReference type="RefSeq" id="WP_201917387.1">
    <property type="nucleotide sequence ID" value="NZ_BAABAX010000023.1"/>
</dbReference>